<dbReference type="Pfam" id="PF00439">
    <property type="entry name" value="Bromodomain"/>
    <property type="match status" value="2"/>
</dbReference>
<feature type="region of interest" description="Disordered" evidence="9">
    <location>
        <begin position="629"/>
        <end position="705"/>
    </location>
</feature>
<evidence type="ECO:0000256" key="5">
    <source>
        <dbReference type="ARBA" id="ARBA00023117"/>
    </source>
</evidence>
<keyword evidence="6" id="KW-0804">Transcription</keyword>
<feature type="region of interest" description="Disordered" evidence="9">
    <location>
        <begin position="1"/>
        <end position="75"/>
    </location>
</feature>
<keyword evidence="3" id="KW-0156">Chromatin regulator</keyword>
<name>A0A4R0RTD9_9APHY</name>
<keyword evidence="2" id="KW-0677">Repeat</keyword>
<evidence type="ECO:0000313" key="12">
    <source>
        <dbReference type="Proteomes" id="UP000292702"/>
    </source>
</evidence>
<evidence type="ECO:0000256" key="4">
    <source>
        <dbReference type="ARBA" id="ARBA00023015"/>
    </source>
</evidence>
<sequence length="767" mass="84017">MSKREAVMFAAQGVVDIDAPRAKRHKPAHPPGHSSSSNQPSSPGKDGQRDATVGREVKQEQIETAEGAAEVVAEDPEEVREKGLKVWQAVKDAVNKEGRSLSFDFMRLPSKRQYSDYYQLIKHPIALDDIKINIDNGYYLTFVDCVNDLETCFKNAKRYNVRDSQIWKDAKVLHKLVTTEAGRLSGKAPVDGEGGDGSSDVEGEEKKKKQNMGRLLKTRLQKLVDKTDSDGRALSIEFMELPSRKHWPVYYKTIKHPQCLENIFKKLKRKEYPNALEFANDVELVFSNALEFNQEHTPIWEDAVVLRASPFQTSTDHFRHLMADLPPPFAIPAYASSDHSTKIKLRRPNPTQVQSSQEVIHQPNPVGGTLMLRVPTQASPASSTPQLPNSNSITINAGMGKGASRGKITPLVPEMVQATPTPPSASTPLPSHAPPVLAPAQQQSITFAQPSYGSAYASAHYPNALYQQSQQPPRQASQPARTPTTVLSALPGTSTLHPSAAAIQRQPPGTPVQTQVLNLAPTMSPAISTQPLAPRPPMTATTTTAMLAPTPATTTATALMGTATVPSKSTTPETENLQRKLRYVSLTTKPNGRRLDLDARDGVRTWAVRLGADEWSVRVSGVKFFLREGEEEKDEEEEKMEVDGEARKEEEEEDEAATPKIVPAPEPEPEPEPEPAKQSPPKRGRGRPRKKPLETVPESKVSVPSGPAELQVKLNGGLVRSVTGKKSEWEIPLPVGCNVLEIGEKGGMVWRAYLERMGGIAGARLAH</sequence>
<keyword evidence="7" id="KW-0539">Nucleus</keyword>
<feature type="compositionally biased region" description="Acidic residues" evidence="9">
    <location>
        <begin position="631"/>
        <end position="640"/>
    </location>
</feature>
<organism evidence="11 12">
    <name type="scientific">Steccherinum ochraceum</name>
    <dbReference type="NCBI Taxonomy" id="92696"/>
    <lineage>
        <taxon>Eukaryota</taxon>
        <taxon>Fungi</taxon>
        <taxon>Dikarya</taxon>
        <taxon>Basidiomycota</taxon>
        <taxon>Agaricomycotina</taxon>
        <taxon>Agaricomycetes</taxon>
        <taxon>Polyporales</taxon>
        <taxon>Steccherinaceae</taxon>
        <taxon>Steccherinum</taxon>
    </lineage>
</organism>
<keyword evidence="5 8" id="KW-0103">Bromodomain</keyword>
<feature type="compositionally biased region" description="Basic residues" evidence="9">
    <location>
        <begin position="680"/>
        <end position="690"/>
    </location>
</feature>
<dbReference type="OrthoDB" id="6017at2759"/>
<feature type="domain" description="Bromo" evidence="10">
    <location>
        <begin position="97"/>
        <end position="167"/>
    </location>
</feature>
<dbReference type="SMART" id="SM00297">
    <property type="entry name" value="BROMO"/>
    <property type="match status" value="2"/>
</dbReference>
<gene>
    <name evidence="11" type="ORF">EIP91_012146</name>
</gene>
<feature type="compositionally biased region" description="Low complexity" evidence="9">
    <location>
        <begin position="31"/>
        <end position="44"/>
    </location>
</feature>
<protein>
    <recommendedName>
        <fullName evidence="10">Bromo domain-containing protein</fullName>
    </recommendedName>
</protein>
<dbReference type="GO" id="GO:0016586">
    <property type="term" value="C:RSC-type complex"/>
    <property type="evidence" value="ECO:0007669"/>
    <property type="project" value="InterPro"/>
</dbReference>
<dbReference type="Proteomes" id="UP000292702">
    <property type="component" value="Unassembled WGS sequence"/>
</dbReference>
<dbReference type="PANTHER" id="PTHR16062:SF19">
    <property type="entry name" value="PROTEIN POLYBROMO-1"/>
    <property type="match status" value="1"/>
</dbReference>
<keyword evidence="12" id="KW-1185">Reference proteome</keyword>
<evidence type="ECO:0000313" key="11">
    <source>
        <dbReference type="EMBL" id="TCD71196.1"/>
    </source>
</evidence>
<dbReference type="GO" id="GO:0003682">
    <property type="term" value="F:chromatin binding"/>
    <property type="evidence" value="ECO:0007669"/>
    <property type="project" value="TreeGrafter"/>
</dbReference>
<dbReference type="EMBL" id="RWJN01000009">
    <property type="protein sequence ID" value="TCD71196.1"/>
    <property type="molecule type" value="Genomic_DNA"/>
</dbReference>
<keyword evidence="4" id="KW-0805">Transcription regulation</keyword>
<accession>A0A4R0RTD9</accession>
<dbReference type="CDD" id="cd04369">
    <property type="entry name" value="Bromodomain"/>
    <property type="match status" value="1"/>
</dbReference>
<evidence type="ECO:0000256" key="9">
    <source>
        <dbReference type="SAM" id="MobiDB-lite"/>
    </source>
</evidence>
<dbReference type="GO" id="GO:0006368">
    <property type="term" value="P:transcription elongation by RNA polymerase II"/>
    <property type="evidence" value="ECO:0007669"/>
    <property type="project" value="TreeGrafter"/>
</dbReference>
<comment type="subcellular location">
    <subcellularLocation>
        <location evidence="1">Nucleus</location>
    </subcellularLocation>
</comment>
<evidence type="ECO:0000256" key="1">
    <source>
        <dbReference type="ARBA" id="ARBA00004123"/>
    </source>
</evidence>
<dbReference type="PANTHER" id="PTHR16062">
    <property type="entry name" value="SWI/SNF-RELATED"/>
    <property type="match status" value="1"/>
</dbReference>
<feature type="region of interest" description="Disordered" evidence="9">
    <location>
        <begin position="185"/>
        <end position="211"/>
    </location>
</feature>
<feature type="region of interest" description="Disordered" evidence="9">
    <location>
        <begin position="416"/>
        <end position="436"/>
    </location>
</feature>
<proteinExistence type="predicted"/>
<dbReference type="GO" id="GO:0006338">
    <property type="term" value="P:chromatin remodeling"/>
    <property type="evidence" value="ECO:0007669"/>
    <property type="project" value="InterPro"/>
</dbReference>
<dbReference type="PRINTS" id="PR00503">
    <property type="entry name" value="BROMODOMAIN"/>
</dbReference>
<dbReference type="InterPro" id="IPR036427">
    <property type="entry name" value="Bromodomain-like_sf"/>
</dbReference>
<feature type="domain" description="Bromo" evidence="10">
    <location>
        <begin position="230"/>
        <end position="300"/>
    </location>
</feature>
<evidence type="ECO:0000256" key="2">
    <source>
        <dbReference type="ARBA" id="ARBA00022737"/>
    </source>
</evidence>
<dbReference type="Gene3D" id="1.20.920.10">
    <property type="entry name" value="Bromodomain-like"/>
    <property type="match status" value="2"/>
</dbReference>
<reference evidence="11 12" key="1">
    <citation type="submission" date="2018-11" db="EMBL/GenBank/DDBJ databases">
        <title>Genome assembly of Steccherinum ochraceum LE-BIN_3174, the white-rot fungus of the Steccherinaceae family (The Residual Polyporoid clade, Polyporales, Basidiomycota).</title>
        <authorList>
            <person name="Fedorova T.V."/>
            <person name="Glazunova O.A."/>
            <person name="Landesman E.O."/>
            <person name="Moiseenko K.V."/>
            <person name="Psurtseva N.V."/>
            <person name="Savinova O.S."/>
            <person name="Shakhova N.V."/>
            <person name="Tyazhelova T.V."/>
            <person name="Vasina D.V."/>
        </authorList>
    </citation>
    <scope>NUCLEOTIDE SEQUENCE [LARGE SCALE GENOMIC DNA]</scope>
    <source>
        <strain evidence="11 12">LE-BIN_3174</strain>
    </source>
</reference>
<dbReference type="InterPro" id="IPR001487">
    <property type="entry name" value="Bromodomain"/>
</dbReference>
<feature type="compositionally biased region" description="Basic and acidic residues" evidence="9">
    <location>
        <begin position="46"/>
        <end position="61"/>
    </location>
</feature>
<feature type="compositionally biased region" description="Pro residues" evidence="9">
    <location>
        <begin position="420"/>
        <end position="436"/>
    </location>
</feature>
<comment type="caution">
    <text evidence="11">The sequence shown here is derived from an EMBL/GenBank/DDBJ whole genome shotgun (WGS) entry which is preliminary data.</text>
</comment>
<evidence type="ECO:0000259" key="10">
    <source>
        <dbReference type="PROSITE" id="PS50014"/>
    </source>
</evidence>
<dbReference type="AlphaFoldDB" id="A0A4R0RTD9"/>
<evidence type="ECO:0000256" key="6">
    <source>
        <dbReference type="ARBA" id="ARBA00023163"/>
    </source>
</evidence>
<evidence type="ECO:0000256" key="8">
    <source>
        <dbReference type="PROSITE-ProRule" id="PRU00035"/>
    </source>
</evidence>
<evidence type="ECO:0000256" key="3">
    <source>
        <dbReference type="ARBA" id="ARBA00022853"/>
    </source>
</evidence>
<dbReference type="InterPro" id="IPR037382">
    <property type="entry name" value="Rsc/polybromo"/>
</dbReference>
<dbReference type="STRING" id="92696.A0A4R0RTD9"/>
<evidence type="ECO:0000256" key="7">
    <source>
        <dbReference type="ARBA" id="ARBA00023242"/>
    </source>
</evidence>
<dbReference type="SUPFAM" id="SSF47370">
    <property type="entry name" value="Bromodomain"/>
    <property type="match status" value="2"/>
</dbReference>
<dbReference type="PROSITE" id="PS50014">
    <property type="entry name" value="BROMODOMAIN_2"/>
    <property type="match status" value="2"/>
</dbReference>